<feature type="chain" id="PRO_5044878235" description="Nitronate monooxygenase domain-containing protein" evidence="1">
    <location>
        <begin position="25"/>
        <end position="585"/>
    </location>
</feature>
<dbReference type="Gene3D" id="3.20.20.70">
    <property type="entry name" value="Aldolase class I"/>
    <property type="match status" value="1"/>
</dbReference>
<sequence>MRSFSTKALSAVLFIAASVKSSNTQVLSFVARSSFPTPKSSNRLTTVHPAAVAVTSETEPRPLPKIIQGGMGVRISSWQLAREVSKRDGLGVVSGTAMDVIFVRTLQDGDKGGHFRRALASFPNQVMVEKALDKYFIPDGKPADKPYRSLPLWTLEPSRQTEEAAILGNYCEVWLAKHNDDGTPTGGIVGLNLLTKVALPTIHSLYGAMLAGVDYVIMGAGIPSKIPGILDALAQGKDCTLPIEVSGATADEESHALNFSPKTFWKGSGSPHLAEEPLNRPAFLPIVSSTTLAQSLLKRSNGTGPTRGIDGFVIELHTAGGHNAPPRGWHFEAKDTEEPAYGEKDMVDVKSFAKVAKGLPFWFAGSYGKREKLREVLEGGGNGVQAGTLFALAQESGMDHTIKQNILTELVTNHELHVYTDPAASPTGFPFKVLEFEGNSVSTLSDPEVYDSRPRVCNLGYLRAPYLKPNGEVGYRCPAEPVADYVAKGGDADATVGRKCLCNALCADAGFPQVRFFTNPDTGNKDIYVEPGLITTGDDINECKSLIKQNEDGTWGYSASDAVDYLLSGLEINDGVTKNIERVGV</sequence>
<comment type="caution">
    <text evidence="2">The sequence shown here is derived from an EMBL/GenBank/DDBJ whole genome shotgun (WGS) entry which is preliminary data.</text>
</comment>
<protein>
    <recommendedName>
        <fullName evidence="4">Nitronate monooxygenase domain-containing protein</fullName>
    </recommendedName>
</protein>
<dbReference type="InterPro" id="IPR013785">
    <property type="entry name" value="Aldolase_TIM"/>
</dbReference>
<name>A0ABD3NTI8_9STRA</name>
<gene>
    <name evidence="2" type="ORF">HJC23_003111</name>
</gene>
<dbReference type="EMBL" id="JABMIG020000404">
    <property type="protein sequence ID" value="KAL3779127.1"/>
    <property type="molecule type" value="Genomic_DNA"/>
</dbReference>
<evidence type="ECO:0000256" key="1">
    <source>
        <dbReference type="SAM" id="SignalP"/>
    </source>
</evidence>
<dbReference type="Proteomes" id="UP001516023">
    <property type="component" value="Unassembled WGS sequence"/>
</dbReference>
<evidence type="ECO:0000313" key="3">
    <source>
        <dbReference type="Proteomes" id="UP001516023"/>
    </source>
</evidence>
<evidence type="ECO:0000313" key="2">
    <source>
        <dbReference type="EMBL" id="KAL3779127.1"/>
    </source>
</evidence>
<dbReference type="PANTHER" id="PTHR32332">
    <property type="entry name" value="2-NITROPROPANE DIOXYGENASE"/>
    <property type="match status" value="1"/>
</dbReference>
<keyword evidence="3" id="KW-1185">Reference proteome</keyword>
<feature type="signal peptide" evidence="1">
    <location>
        <begin position="1"/>
        <end position="24"/>
    </location>
</feature>
<dbReference type="Pfam" id="PF03060">
    <property type="entry name" value="NMO"/>
    <property type="match status" value="1"/>
</dbReference>
<keyword evidence="1" id="KW-0732">Signal</keyword>
<accession>A0ABD3NTI8</accession>
<dbReference type="AlphaFoldDB" id="A0ABD3NTI8"/>
<dbReference type="PANTHER" id="PTHR32332:SF33">
    <property type="entry name" value="NITRONATE MONOOXYGENASE DOMAIN-CONTAINING PROTEIN"/>
    <property type="match status" value="1"/>
</dbReference>
<organism evidence="2 3">
    <name type="scientific">Cyclotella cryptica</name>
    <dbReference type="NCBI Taxonomy" id="29204"/>
    <lineage>
        <taxon>Eukaryota</taxon>
        <taxon>Sar</taxon>
        <taxon>Stramenopiles</taxon>
        <taxon>Ochrophyta</taxon>
        <taxon>Bacillariophyta</taxon>
        <taxon>Coscinodiscophyceae</taxon>
        <taxon>Thalassiosirophycidae</taxon>
        <taxon>Stephanodiscales</taxon>
        <taxon>Stephanodiscaceae</taxon>
        <taxon>Cyclotella</taxon>
    </lineage>
</organism>
<reference evidence="2 3" key="1">
    <citation type="journal article" date="2020" name="G3 (Bethesda)">
        <title>Improved Reference Genome for Cyclotella cryptica CCMP332, a Model for Cell Wall Morphogenesis, Salinity Adaptation, and Lipid Production in Diatoms (Bacillariophyta).</title>
        <authorList>
            <person name="Roberts W.R."/>
            <person name="Downey K.M."/>
            <person name="Ruck E.C."/>
            <person name="Traller J.C."/>
            <person name="Alverson A.J."/>
        </authorList>
    </citation>
    <scope>NUCLEOTIDE SEQUENCE [LARGE SCALE GENOMIC DNA]</scope>
    <source>
        <strain evidence="2 3">CCMP332</strain>
    </source>
</reference>
<evidence type="ECO:0008006" key="4">
    <source>
        <dbReference type="Google" id="ProtNLM"/>
    </source>
</evidence>
<dbReference type="SUPFAM" id="SSF51412">
    <property type="entry name" value="Inosine monophosphate dehydrogenase (IMPDH)"/>
    <property type="match status" value="1"/>
</dbReference>
<proteinExistence type="predicted"/>